<feature type="domain" description="SPOR" evidence="2">
    <location>
        <begin position="180"/>
        <end position="254"/>
    </location>
</feature>
<evidence type="ECO:0000313" key="4">
    <source>
        <dbReference type="Proteomes" id="UP000886860"/>
    </source>
</evidence>
<dbReference type="SMART" id="SM00646">
    <property type="entry name" value="Ami_3"/>
    <property type="match status" value="1"/>
</dbReference>
<dbReference type="EMBL" id="DVKS01000051">
    <property type="protein sequence ID" value="HIT41074.1"/>
    <property type="molecule type" value="Genomic_DNA"/>
</dbReference>
<dbReference type="InterPro" id="IPR002508">
    <property type="entry name" value="MurNAc-LAA_cat"/>
</dbReference>
<name>A0A9D1GJ18_9FIRM</name>
<reference evidence="3" key="2">
    <citation type="journal article" date="2021" name="PeerJ">
        <title>Extensive microbial diversity within the chicken gut microbiome revealed by metagenomics and culture.</title>
        <authorList>
            <person name="Gilroy R."/>
            <person name="Ravi A."/>
            <person name="Getino M."/>
            <person name="Pursley I."/>
            <person name="Horton D.L."/>
            <person name="Alikhan N.F."/>
            <person name="Baker D."/>
            <person name="Gharbi K."/>
            <person name="Hall N."/>
            <person name="Watson M."/>
            <person name="Adriaenssens E.M."/>
            <person name="Foster-Nyarko E."/>
            <person name="Jarju S."/>
            <person name="Secka A."/>
            <person name="Antonio M."/>
            <person name="Oren A."/>
            <person name="Chaudhuri R.R."/>
            <person name="La Ragione R."/>
            <person name="Hildebrand F."/>
            <person name="Pallen M.J."/>
        </authorList>
    </citation>
    <scope>NUCLEOTIDE SEQUENCE</scope>
    <source>
        <strain evidence="3">CHK123-3438</strain>
    </source>
</reference>
<dbReference type="Gene3D" id="3.30.70.1070">
    <property type="entry name" value="Sporulation related repeat"/>
    <property type="match status" value="1"/>
</dbReference>
<dbReference type="PANTHER" id="PTHR30404:SF0">
    <property type="entry name" value="N-ACETYLMURAMOYL-L-ALANINE AMIDASE AMIC"/>
    <property type="match status" value="1"/>
</dbReference>
<dbReference type="CDD" id="cd02696">
    <property type="entry name" value="MurNAc-LAA"/>
    <property type="match status" value="1"/>
</dbReference>
<dbReference type="Pfam" id="PF05036">
    <property type="entry name" value="SPOR"/>
    <property type="match status" value="1"/>
</dbReference>
<keyword evidence="1" id="KW-0378">Hydrolase</keyword>
<dbReference type="GO" id="GO:0030288">
    <property type="term" value="C:outer membrane-bounded periplasmic space"/>
    <property type="evidence" value="ECO:0007669"/>
    <property type="project" value="TreeGrafter"/>
</dbReference>
<dbReference type="SUPFAM" id="SSF53187">
    <property type="entry name" value="Zn-dependent exopeptidases"/>
    <property type="match status" value="1"/>
</dbReference>
<dbReference type="PANTHER" id="PTHR30404">
    <property type="entry name" value="N-ACETYLMURAMOYL-L-ALANINE AMIDASE"/>
    <property type="match status" value="1"/>
</dbReference>
<dbReference type="SUPFAM" id="SSF110997">
    <property type="entry name" value="Sporulation related repeat"/>
    <property type="match status" value="1"/>
</dbReference>
<dbReference type="Gene3D" id="3.40.630.40">
    <property type="entry name" value="Zn-dependent exopeptidases"/>
    <property type="match status" value="1"/>
</dbReference>
<evidence type="ECO:0000256" key="1">
    <source>
        <dbReference type="ARBA" id="ARBA00022801"/>
    </source>
</evidence>
<dbReference type="InterPro" id="IPR050695">
    <property type="entry name" value="N-acetylmuramoyl_amidase_3"/>
</dbReference>
<gene>
    <name evidence="3" type="ORF">IAB60_03065</name>
</gene>
<organism evidence="3 4">
    <name type="scientific">Candidatus Caccovicinus merdipullorum</name>
    <dbReference type="NCBI Taxonomy" id="2840724"/>
    <lineage>
        <taxon>Bacteria</taxon>
        <taxon>Bacillati</taxon>
        <taxon>Bacillota</taxon>
        <taxon>Clostridia</taxon>
        <taxon>Eubacteriales</taxon>
        <taxon>Candidatus Caccovicinus</taxon>
    </lineage>
</organism>
<dbReference type="Pfam" id="PF01520">
    <property type="entry name" value="Amidase_3"/>
    <property type="match status" value="1"/>
</dbReference>
<dbReference type="InterPro" id="IPR036680">
    <property type="entry name" value="SPOR-like_sf"/>
</dbReference>
<reference evidence="3" key="1">
    <citation type="submission" date="2020-10" db="EMBL/GenBank/DDBJ databases">
        <authorList>
            <person name="Gilroy R."/>
        </authorList>
    </citation>
    <scope>NUCLEOTIDE SEQUENCE</scope>
    <source>
        <strain evidence="3">CHK123-3438</strain>
    </source>
</reference>
<dbReference type="GO" id="GO:0009253">
    <property type="term" value="P:peptidoglycan catabolic process"/>
    <property type="evidence" value="ECO:0007669"/>
    <property type="project" value="InterPro"/>
</dbReference>
<dbReference type="AlphaFoldDB" id="A0A9D1GJ18"/>
<comment type="caution">
    <text evidence="3">The sequence shown here is derived from an EMBL/GenBank/DDBJ whole genome shotgun (WGS) entry which is preliminary data.</text>
</comment>
<evidence type="ECO:0000259" key="2">
    <source>
        <dbReference type="PROSITE" id="PS51724"/>
    </source>
</evidence>
<proteinExistence type="predicted"/>
<dbReference type="GO" id="GO:0008745">
    <property type="term" value="F:N-acetylmuramoyl-L-alanine amidase activity"/>
    <property type="evidence" value="ECO:0007669"/>
    <property type="project" value="InterPro"/>
</dbReference>
<evidence type="ECO:0000313" key="3">
    <source>
        <dbReference type="EMBL" id="HIT41074.1"/>
    </source>
</evidence>
<dbReference type="GO" id="GO:0042834">
    <property type="term" value="F:peptidoglycan binding"/>
    <property type="evidence" value="ECO:0007669"/>
    <property type="project" value="InterPro"/>
</dbReference>
<sequence>MEGMRTVIIDAGHGGQEPGAVFEGRREKDDTLRLALELGEILEDMGVRVLYTRTTDVYQSPSQKAEIGNRSDADFFISIHRNAMPVPGSGSGALSLIYEGGGEAEMLAENIQQALVDAGFADLGIQERPGLAVLNRTRMPAVLVEAGFIDNPADNAFFDQNLEKIARAIAEGTVAAFQEMERPVYYQIQTGAFRDPQMAARMEEQLKIQGFPAFVVNEDGWYKVRTGAFLNLDNAVNMEQQLRQYGYPTVMVRA</sequence>
<accession>A0A9D1GJ18</accession>
<dbReference type="Proteomes" id="UP000886860">
    <property type="component" value="Unassembled WGS sequence"/>
</dbReference>
<dbReference type="PROSITE" id="PS51724">
    <property type="entry name" value="SPOR"/>
    <property type="match status" value="1"/>
</dbReference>
<dbReference type="InterPro" id="IPR007730">
    <property type="entry name" value="SPOR-like_dom"/>
</dbReference>
<protein>
    <submittedName>
        <fullName evidence="3">N-acetylmuramoyl-L-alanine amidase</fullName>
    </submittedName>
</protein>